<accession>A0A498HZZ9</accession>
<dbReference type="EMBL" id="RDQH01000340">
    <property type="protein sequence ID" value="RXH76936.1"/>
    <property type="molecule type" value="Genomic_DNA"/>
</dbReference>
<dbReference type="AlphaFoldDB" id="A0A498HZZ9"/>
<reference evidence="2 3" key="1">
    <citation type="submission" date="2018-10" db="EMBL/GenBank/DDBJ databases">
        <title>A high-quality apple genome assembly.</title>
        <authorList>
            <person name="Hu J."/>
        </authorList>
    </citation>
    <scope>NUCLEOTIDE SEQUENCE [LARGE SCALE GENOMIC DNA]</scope>
    <source>
        <strain evidence="3">cv. HFTH1</strain>
        <tissue evidence="2">Young leaf</tissue>
    </source>
</reference>
<dbReference type="Proteomes" id="UP000290289">
    <property type="component" value="Chromosome 14"/>
</dbReference>
<sequence length="115" mass="13367">MSHNLFLHHHHHHHQTSLSLLSLLSLRYLLLLPHISAKADQLLSFLSIRGCAPGHVDVTSRFQSLRFWYFLARMSFLLIKSIGLKDIFSGEIRLEHLFQLGSWFSSQSFNLLGNW</sequence>
<protein>
    <submittedName>
        <fullName evidence="2">Uncharacterized protein</fullName>
    </submittedName>
</protein>
<feature type="signal peptide" evidence="1">
    <location>
        <begin position="1"/>
        <end position="37"/>
    </location>
</feature>
<evidence type="ECO:0000313" key="2">
    <source>
        <dbReference type="EMBL" id="RXH76936.1"/>
    </source>
</evidence>
<organism evidence="2 3">
    <name type="scientific">Malus domestica</name>
    <name type="common">Apple</name>
    <name type="synonym">Pyrus malus</name>
    <dbReference type="NCBI Taxonomy" id="3750"/>
    <lineage>
        <taxon>Eukaryota</taxon>
        <taxon>Viridiplantae</taxon>
        <taxon>Streptophyta</taxon>
        <taxon>Embryophyta</taxon>
        <taxon>Tracheophyta</taxon>
        <taxon>Spermatophyta</taxon>
        <taxon>Magnoliopsida</taxon>
        <taxon>eudicotyledons</taxon>
        <taxon>Gunneridae</taxon>
        <taxon>Pentapetalae</taxon>
        <taxon>rosids</taxon>
        <taxon>fabids</taxon>
        <taxon>Rosales</taxon>
        <taxon>Rosaceae</taxon>
        <taxon>Amygdaloideae</taxon>
        <taxon>Maleae</taxon>
        <taxon>Malus</taxon>
    </lineage>
</organism>
<evidence type="ECO:0000313" key="3">
    <source>
        <dbReference type="Proteomes" id="UP000290289"/>
    </source>
</evidence>
<gene>
    <name evidence="2" type="ORF">DVH24_019824</name>
</gene>
<keyword evidence="3" id="KW-1185">Reference proteome</keyword>
<keyword evidence="1" id="KW-0732">Signal</keyword>
<comment type="caution">
    <text evidence="2">The sequence shown here is derived from an EMBL/GenBank/DDBJ whole genome shotgun (WGS) entry which is preliminary data.</text>
</comment>
<name>A0A498HZZ9_MALDO</name>
<feature type="chain" id="PRO_5019725034" evidence="1">
    <location>
        <begin position="38"/>
        <end position="115"/>
    </location>
</feature>
<evidence type="ECO:0000256" key="1">
    <source>
        <dbReference type="SAM" id="SignalP"/>
    </source>
</evidence>
<proteinExistence type="predicted"/>